<evidence type="ECO:0000313" key="1">
    <source>
        <dbReference type="EMBL" id="KAB2929091.1"/>
    </source>
</evidence>
<dbReference type="Proteomes" id="UP000460298">
    <property type="component" value="Unassembled WGS sequence"/>
</dbReference>
<proteinExistence type="predicted"/>
<evidence type="ECO:0000313" key="2">
    <source>
        <dbReference type="Proteomes" id="UP000460298"/>
    </source>
</evidence>
<dbReference type="InterPro" id="IPR036514">
    <property type="entry name" value="SGNH_hydro_sf"/>
</dbReference>
<reference evidence="1 2" key="1">
    <citation type="submission" date="2019-10" db="EMBL/GenBank/DDBJ databases">
        <title>Extracellular Electron Transfer in a Candidatus Methanoperedens spp. Enrichment Culture.</title>
        <authorList>
            <person name="Berger S."/>
            <person name="Rangel Shaw D."/>
            <person name="Berben T."/>
            <person name="In 'T Zandt M."/>
            <person name="Frank J."/>
            <person name="Reimann J."/>
            <person name="Jetten M.S.M."/>
            <person name="Welte C.U."/>
        </authorList>
    </citation>
    <scope>NUCLEOTIDE SEQUENCE [LARGE SCALE GENOMIC DNA]</scope>
    <source>
        <strain evidence="1">SB12</strain>
    </source>
</reference>
<accession>A0A833GXG2</accession>
<comment type="caution">
    <text evidence="1">The sequence shown here is derived from an EMBL/GenBank/DDBJ whole genome shotgun (WGS) entry which is preliminary data.</text>
</comment>
<dbReference type="Gene3D" id="3.40.50.1110">
    <property type="entry name" value="SGNH hydrolase"/>
    <property type="match status" value="1"/>
</dbReference>
<dbReference type="SUPFAM" id="SSF52266">
    <property type="entry name" value="SGNH hydrolase"/>
    <property type="match status" value="1"/>
</dbReference>
<protein>
    <recommendedName>
        <fullName evidence="3">SGNH hydrolase-type esterase domain-containing protein</fullName>
    </recommendedName>
</protein>
<dbReference type="EMBL" id="WBUI01000037">
    <property type="protein sequence ID" value="KAB2929091.1"/>
    <property type="molecule type" value="Genomic_DNA"/>
</dbReference>
<name>A0A833GXG2_9LEPT</name>
<sequence>MKRYSVLIASLIGLTVCALLIVEFIVRSSRPDLAIERQYRSAHCFEQSYLLLCPSVQGTFLRPDGSFWTMTIDDRGERIVPESKPGQPEIWWIGDSISMGYLLDDENTAPFAFAAAGYNVRNLGSDSLGTKGIAFRLHQALKANEQDHQPVPQHIFWIYNTSDFVDDLKDLRFESSPLYRLAFRFHYELSRKSALYLLIRSKPADMNQLPPGFDAAPPDDHPTFANLKSLSGEVAARGLSLTILVYPGMNPGTGRPGVEDPTTAKLVEFLTENRIVTNGHPVFDVIDLREDFVRLQQSGQSPYIKLDGHPNDIAARLFAETADRYLKRHR</sequence>
<organism evidence="1 2">
    <name type="scientific">Leptonema illini</name>
    <dbReference type="NCBI Taxonomy" id="183"/>
    <lineage>
        <taxon>Bacteria</taxon>
        <taxon>Pseudomonadati</taxon>
        <taxon>Spirochaetota</taxon>
        <taxon>Spirochaetia</taxon>
        <taxon>Leptospirales</taxon>
        <taxon>Leptospiraceae</taxon>
        <taxon>Leptonema</taxon>
    </lineage>
</organism>
<dbReference type="AlphaFoldDB" id="A0A833GXG2"/>
<gene>
    <name evidence="1" type="ORF">F9K24_20885</name>
</gene>
<evidence type="ECO:0008006" key="3">
    <source>
        <dbReference type="Google" id="ProtNLM"/>
    </source>
</evidence>
<dbReference type="GO" id="GO:0016788">
    <property type="term" value="F:hydrolase activity, acting on ester bonds"/>
    <property type="evidence" value="ECO:0007669"/>
    <property type="project" value="UniProtKB-ARBA"/>
</dbReference>